<feature type="transmembrane region" description="Helical" evidence="1">
    <location>
        <begin position="7"/>
        <end position="27"/>
    </location>
</feature>
<reference evidence="3 4" key="1">
    <citation type="submission" date="2019-07" db="EMBL/GenBank/DDBJ databases">
        <title>Genomic Encyclopedia of Archaeal and Bacterial Type Strains, Phase II (KMG-II): from individual species to whole genera.</title>
        <authorList>
            <person name="Goeker M."/>
        </authorList>
    </citation>
    <scope>NUCLEOTIDE SEQUENCE [LARGE SCALE GENOMIC DNA]</scope>
    <source>
        <strain evidence="3 4">DSM 21935</strain>
    </source>
</reference>
<dbReference type="InterPro" id="IPR003399">
    <property type="entry name" value="Mce/MlaD"/>
</dbReference>
<proteinExistence type="predicted"/>
<evidence type="ECO:0000313" key="3">
    <source>
        <dbReference type="EMBL" id="TYP93940.1"/>
    </source>
</evidence>
<dbReference type="PANTHER" id="PTHR33371:SF4">
    <property type="entry name" value="INTERMEMBRANE PHOSPHOLIPID TRANSPORT SYSTEM BINDING PROTEIN MLAD"/>
    <property type="match status" value="1"/>
</dbReference>
<dbReference type="RefSeq" id="WP_148898974.1">
    <property type="nucleotide sequence ID" value="NZ_VNHY01000002.1"/>
</dbReference>
<dbReference type="PANTHER" id="PTHR33371">
    <property type="entry name" value="INTERMEMBRANE PHOSPHOLIPID TRANSPORT SYSTEM BINDING PROTEIN MLAD-RELATED"/>
    <property type="match status" value="1"/>
</dbReference>
<evidence type="ECO:0000313" key="4">
    <source>
        <dbReference type="Proteomes" id="UP000324595"/>
    </source>
</evidence>
<keyword evidence="4" id="KW-1185">Reference proteome</keyword>
<dbReference type="OrthoDB" id="9769132at2"/>
<organism evidence="3 4">
    <name type="scientific">Fodinibius salinus</name>
    <dbReference type="NCBI Taxonomy" id="860790"/>
    <lineage>
        <taxon>Bacteria</taxon>
        <taxon>Pseudomonadati</taxon>
        <taxon>Balneolota</taxon>
        <taxon>Balneolia</taxon>
        <taxon>Balneolales</taxon>
        <taxon>Balneolaceae</taxon>
        <taxon>Fodinibius</taxon>
    </lineage>
</organism>
<keyword evidence="1" id="KW-0812">Transmembrane</keyword>
<name>A0A5D3YKI5_9BACT</name>
<dbReference type="Pfam" id="PF02470">
    <property type="entry name" value="MlaD"/>
    <property type="match status" value="1"/>
</dbReference>
<keyword evidence="1" id="KW-1133">Transmembrane helix</keyword>
<dbReference type="Proteomes" id="UP000324595">
    <property type="component" value="Unassembled WGS sequence"/>
</dbReference>
<protein>
    <submittedName>
        <fullName evidence="3">Phospholipid/cholesterol/gamma-HCH transport system substrate-binding protein</fullName>
    </submittedName>
</protein>
<feature type="domain" description="Mce/MlaD" evidence="2">
    <location>
        <begin position="36"/>
        <end position="109"/>
    </location>
</feature>
<sequence>MKVSNELKVAITILIAIFIGFVGYRLMSDLPLFRQSNTVQTYFSRADGLSAGNYVYVNGVKVGSVKKIKLLSNDSVGVTMSFDLDVDIPKNSVAYLESTGLLDGKAIVVERGDAKENLHYGDTIEGEYRAGVMETFGKKGDELSKDVSDSFGKLNKLLARLNSMMDEESKKNVKGILRDLETTSKEVSTLFKNKRRNLENSINHAERFLANVDTVSMRNKSRIDSVMTGLDRSLTQLETLAQNLKSTNSKLDQILTKINDGEGSLGKLVNDPGLYNNLESLTGEMDTLINNINNNPQKYLKGMKLIEVF</sequence>
<gene>
    <name evidence="3" type="ORF">LX73_1657</name>
</gene>
<comment type="caution">
    <text evidence="3">The sequence shown here is derived from an EMBL/GenBank/DDBJ whole genome shotgun (WGS) entry which is preliminary data.</text>
</comment>
<evidence type="ECO:0000256" key="1">
    <source>
        <dbReference type="SAM" id="Phobius"/>
    </source>
</evidence>
<evidence type="ECO:0000259" key="2">
    <source>
        <dbReference type="Pfam" id="PF02470"/>
    </source>
</evidence>
<dbReference type="AlphaFoldDB" id="A0A5D3YKI5"/>
<dbReference type="EMBL" id="VNHY01000002">
    <property type="protein sequence ID" value="TYP93940.1"/>
    <property type="molecule type" value="Genomic_DNA"/>
</dbReference>
<dbReference type="InterPro" id="IPR052336">
    <property type="entry name" value="MlaD_Phospholipid_Transporter"/>
</dbReference>
<keyword evidence="1" id="KW-0472">Membrane</keyword>
<accession>A0A5D3YKI5</accession>